<dbReference type="GO" id="GO:0008610">
    <property type="term" value="P:lipid biosynthetic process"/>
    <property type="evidence" value="ECO:0007669"/>
    <property type="project" value="TreeGrafter"/>
</dbReference>
<dbReference type="AlphaFoldDB" id="A0A4R2KUL4"/>
<name>A0A4R2KUL4_9FIRM</name>
<dbReference type="EMBL" id="SLWV01000026">
    <property type="protein sequence ID" value="TCO70415.1"/>
    <property type="molecule type" value="Genomic_DNA"/>
</dbReference>
<dbReference type="RefSeq" id="WP_132247103.1">
    <property type="nucleotide sequence ID" value="NZ_SLWV01000026.1"/>
</dbReference>
<gene>
    <name evidence="3" type="ORF">EV214_12635</name>
</gene>
<evidence type="ECO:0000259" key="2">
    <source>
        <dbReference type="Pfam" id="PF00975"/>
    </source>
</evidence>
<evidence type="ECO:0000313" key="3">
    <source>
        <dbReference type="EMBL" id="TCO70415.1"/>
    </source>
</evidence>
<organism evidence="3 4">
    <name type="scientific">Marinisporobacter balticus</name>
    <dbReference type="NCBI Taxonomy" id="2018667"/>
    <lineage>
        <taxon>Bacteria</taxon>
        <taxon>Bacillati</taxon>
        <taxon>Bacillota</taxon>
        <taxon>Clostridia</taxon>
        <taxon>Peptostreptococcales</taxon>
        <taxon>Thermotaleaceae</taxon>
        <taxon>Marinisporobacter</taxon>
    </lineage>
</organism>
<dbReference type="Gene3D" id="3.40.50.1820">
    <property type="entry name" value="alpha/beta hydrolase"/>
    <property type="match status" value="1"/>
</dbReference>
<dbReference type="Pfam" id="PF00975">
    <property type="entry name" value="Thioesterase"/>
    <property type="match status" value="1"/>
</dbReference>
<dbReference type="InterPro" id="IPR012223">
    <property type="entry name" value="TEII"/>
</dbReference>
<comment type="similarity">
    <text evidence="1">Belongs to the thioesterase family.</text>
</comment>
<dbReference type="PANTHER" id="PTHR11487:SF0">
    <property type="entry name" value="S-ACYL FATTY ACID SYNTHASE THIOESTERASE, MEDIUM CHAIN"/>
    <property type="match status" value="1"/>
</dbReference>
<evidence type="ECO:0000313" key="4">
    <source>
        <dbReference type="Proteomes" id="UP000294919"/>
    </source>
</evidence>
<dbReference type="InterPro" id="IPR001031">
    <property type="entry name" value="Thioesterase"/>
</dbReference>
<protein>
    <submittedName>
        <fullName evidence="3">Surfactin synthase thioesterase subunit</fullName>
    </submittedName>
</protein>
<dbReference type="InterPro" id="IPR029058">
    <property type="entry name" value="AB_hydrolase_fold"/>
</dbReference>
<comment type="caution">
    <text evidence="3">The sequence shown here is derived from an EMBL/GenBank/DDBJ whole genome shotgun (WGS) entry which is preliminary data.</text>
</comment>
<dbReference type="PANTHER" id="PTHR11487">
    <property type="entry name" value="THIOESTERASE"/>
    <property type="match status" value="1"/>
</dbReference>
<accession>A0A4R2KUL4</accession>
<sequence length="245" mass="28382">MYTFQAKQGGINKIKLFCLPYAGGSATIYWQWKKYMHSSIQICPVEMAARGSRFSEPFYKDMAAAVEDLLSQIVDSLDGSQYAFFGHSMGSLIVYELVHALKAFGYEEPQHIFFSGRYPPHIIDNEKLHLLHDDEFMKEIFKYGGFTQQDVQEKELLDFLLPILKEDYKLLSTYNYKPKDSKFGCDITILNGLQDDAAMKFNPEEWKDYTNKKCLFYTFEGGHFFIKETAKEVVEIINHTIGNTF</sequence>
<dbReference type="Proteomes" id="UP000294919">
    <property type="component" value="Unassembled WGS sequence"/>
</dbReference>
<evidence type="ECO:0000256" key="1">
    <source>
        <dbReference type="ARBA" id="ARBA00007169"/>
    </source>
</evidence>
<keyword evidence="4" id="KW-1185">Reference proteome</keyword>
<proteinExistence type="inferred from homology"/>
<dbReference type="SUPFAM" id="SSF53474">
    <property type="entry name" value="alpha/beta-Hydrolases"/>
    <property type="match status" value="1"/>
</dbReference>
<dbReference type="OrthoDB" id="2213423at2"/>
<reference evidence="3 4" key="1">
    <citation type="submission" date="2019-03" db="EMBL/GenBank/DDBJ databases">
        <title>Genomic Encyclopedia of Type Strains, Phase IV (KMG-IV): sequencing the most valuable type-strain genomes for metagenomic binning, comparative biology and taxonomic classification.</title>
        <authorList>
            <person name="Goeker M."/>
        </authorList>
    </citation>
    <scope>NUCLEOTIDE SEQUENCE [LARGE SCALE GENOMIC DNA]</scope>
    <source>
        <strain evidence="3 4">DSM 102940</strain>
    </source>
</reference>
<feature type="domain" description="Thioesterase" evidence="2">
    <location>
        <begin position="15"/>
        <end position="239"/>
    </location>
</feature>